<dbReference type="RefSeq" id="WP_343752070.1">
    <property type="nucleotide sequence ID" value="NZ_BAAADM010000036.1"/>
</dbReference>
<keyword evidence="3" id="KW-1185">Reference proteome</keyword>
<sequence>MAIKKAGREALEFIYNHAAVVQKEATAGYMTPRTVESVVLSDTLAGGGYYLVYEDGMAIKGWIGIGKMTDPLTEERTGMISELYVFPLYRRQGIGQKLCKEACRQLKRDGYSKVQLNVFEGNDAQTFYKRLGFTEVSTLMEKIF</sequence>
<proteinExistence type="predicted"/>
<dbReference type="PROSITE" id="PS51186">
    <property type="entry name" value="GNAT"/>
    <property type="match status" value="1"/>
</dbReference>
<dbReference type="Gene3D" id="3.40.630.30">
    <property type="match status" value="1"/>
</dbReference>
<dbReference type="PANTHER" id="PTHR43617">
    <property type="entry name" value="L-AMINO ACID N-ACETYLTRANSFERASE"/>
    <property type="match status" value="1"/>
</dbReference>
<dbReference type="Pfam" id="PF00583">
    <property type="entry name" value="Acetyltransf_1"/>
    <property type="match status" value="1"/>
</dbReference>
<protein>
    <submittedName>
        <fullName evidence="2">GNAT family N-acetyltransferase</fullName>
    </submittedName>
</protein>
<dbReference type="SUPFAM" id="SSF55729">
    <property type="entry name" value="Acyl-CoA N-acyltransferases (Nat)"/>
    <property type="match status" value="1"/>
</dbReference>
<feature type="domain" description="N-acetyltransferase" evidence="1">
    <location>
        <begin position="1"/>
        <end position="144"/>
    </location>
</feature>
<dbReference type="CDD" id="cd04301">
    <property type="entry name" value="NAT_SF"/>
    <property type="match status" value="1"/>
</dbReference>
<reference evidence="3" key="1">
    <citation type="journal article" date="2019" name="Int. J. Syst. Evol. Microbiol.">
        <title>The Global Catalogue of Microorganisms (GCM) 10K type strain sequencing project: providing services to taxonomists for standard genome sequencing and annotation.</title>
        <authorList>
            <consortium name="The Broad Institute Genomics Platform"/>
            <consortium name="The Broad Institute Genome Sequencing Center for Infectious Disease"/>
            <person name="Wu L."/>
            <person name="Ma J."/>
        </authorList>
    </citation>
    <scope>NUCLEOTIDE SEQUENCE [LARGE SCALE GENOMIC DNA]</scope>
    <source>
        <strain evidence="3">JCM 12149</strain>
    </source>
</reference>
<dbReference type="InterPro" id="IPR050276">
    <property type="entry name" value="MshD_Acetyltransferase"/>
</dbReference>
<gene>
    <name evidence="2" type="ORF">GCM10008983_14210</name>
</gene>
<dbReference type="Proteomes" id="UP001501459">
    <property type="component" value="Unassembled WGS sequence"/>
</dbReference>
<name>A0ABP3J291_9BACI</name>
<dbReference type="InterPro" id="IPR000182">
    <property type="entry name" value="GNAT_dom"/>
</dbReference>
<dbReference type="InterPro" id="IPR016181">
    <property type="entry name" value="Acyl_CoA_acyltransferase"/>
</dbReference>
<organism evidence="2 3">
    <name type="scientific">Lentibacillus halophilus</name>
    <dbReference type="NCBI Taxonomy" id="295065"/>
    <lineage>
        <taxon>Bacteria</taxon>
        <taxon>Bacillati</taxon>
        <taxon>Bacillota</taxon>
        <taxon>Bacilli</taxon>
        <taxon>Bacillales</taxon>
        <taxon>Bacillaceae</taxon>
        <taxon>Lentibacillus</taxon>
    </lineage>
</organism>
<evidence type="ECO:0000313" key="2">
    <source>
        <dbReference type="EMBL" id="GAA0438460.1"/>
    </source>
</evidence>
<accession>A0ABP3J291</accession>
<evidence type="ECO:0000259" key="1">
    <source>
        <dbReference type="PROSITE" id="PS51186"/>
    </source>
</evidence>
<dbReference type="EMBL" id="BAAADM010000036">
    <property type="protein sequence ID" value="GAA0438460.1"/>
    <property type="molecule type" value="Genomic_DNA"/>
</dbReference>
<evidence type="ECO:0000313" key="3">
    <source>
        <dbReference type="Proteomes" id="UP001501459"/>
    </source>
</evidence>
<comment type="caution">
    <text evidence="2">The sequence shown here is derived from an EMBL/GenBank/DDBJ whole genome shotgun (WGS) entry which is preliminary data.</text>
</comment>